<gene>
    <name evidence="1" type="ORF">NCTC12120_03743</name>
</gene>
<evidence type="ECO:0000313" key="2">
    <source>
        <dbReference type="Proteomes" id="UP000251197"/>
    </source>
</evidence>
<accession>A0A2X2T6A3</accession>
<name>A0A2X2T6A3_9ENTR</name>
<dbReference type="AlphaFoldDB" id="A0A2X2T6A3"/>
<dbReference type="EMBL" id="UAVU01000003">
    <property type="protein sequence ID" value="SQA99814.1"/>
    <property type="molecule type" value="Genomic_DNA"/>
</dbReference>
<proteinExistence type="predicted"/>
<organism evidence="1 2">
    <name type="scientific">Cedecea neteri</name>
    <dbReference type="NCBI Taxonomy" id="158822"/>
    <lineage>
        <taxon>Bacteria</taxon>
        <taxon>Pseudomonadati</taxon>
        <taxon>Pseudomonadota</taxon>
        <taxon>Gammaproteobacteria</taxon>
        <taxon>Enterobacterales</taxon>
        <taxon>Enterobacteriaceae</taxon>
        <taxon>Cedecea</taxon>
    </lineage>
</organism>
<dbReference type="Proteomes" id="UP000251197">
    <property type="component" value="Unassembled WGS sequence"/>
</dbReference>
<protein>
    <submittedName>
        <fullName evidence="1">Uncharacterized protein</fullName>
    </submittedName>
</protein>
<reference evidence="1 2" key="1">
    <citation type="submission" date="2018-06" db="EMBL/GenBank/DDBJ databases">
        <authorList>
            <consortium name="Pathogen Informatics"/>
            <person name="Doyle S."/>
        </authorList>
    </citation>
    <scope>NUCLEOTIDE SEQUENCE [LARGE SCALE GENOMIC DNA]</scope>
    <source>
        <strain evidence="1 2">NCTC12120</strain>
    </source>
</reference>
<sequence>MMPISAETNAIKGRIVFRTVSIVSRPALEQHGDGGAHSHAHFCQQAVALFGNFFAGVVVACRAFSGPTCGSPWAQVMFSSLTPET</sequence>
<evidence type="ECO:0000313" key="1">
    <source>
        <dbReference type="EMBL" id="SQA99814.1"/>
    </source>
</evidence>